<dbReference type="Gene3D" id="3.30.1330.90">
    <property type="entry name" value="D-3-phosphoglycerate dehydrogenase, domain 3"/>
    <property type="match status" value="1"/>
</dbReference>
<evidence type="ECO:0000256" key="5">
    <source>
        <dbReference type="ARBA" id="ARBA00023004"/>
    </source>
</evidence>
<accession>X1TQD2</accession>
<keyword evidence="5" id="KW-0408">Iron</keyword>
<dbReference type="AlphaFoldDB" id="X1TQD2"/>
<dbReference type="PANTHER" id="PTHR30182">
    <property type="entry name" value="L-SERINE DEHYDRATASE"/>
    <property type="match status" value="1"/>
</dbReference>
<keyword evidence="2" id="KW-0312">Gluconeogenesis</keyword>
<evidence type="ECO:0000313" key="8">
    <source>
        <dbReference type="EMBL" id="GAI89795.1"/>
    </source>
</evidence>
<comment type="cofactor">
    <cofactor evidence="1">
        <name>[4Fe-4S] cluster</name>
        <dbReference type="ChEBI" id="CHEBI:49883"/>
    </cofactor>
</comment>
<protein>
    <submittedName>
        <fullName evidence="8">Uncharacterized protein</fullName>
    </submittedName>
</protein>
<proteinExistence type="predicted"/>
<evidence type="ECO:0000256" key="6">
    <source>
        <dbReference type="ARBA" id="ARBA00023014"/>
    </source>
</evidence>
<evidence type="ECO:0000256" key="1">
    <source>
        <dbReference type="ARBA" id="ARBA00001966"/>
    </source>
</evidence>
<gene>
    <name evidence="8" type="ORF">S12H4_30408</name>
</gene>
<reference evidence="8" key="1">
    <citation type="journal article" date="2014" name="Front. Microbiol.">
        <title>High frequency of phylogenetically diverse reductive dehalogenase-homologous genes in deep subseafloor sedimentary metagenomes.</title>
        <authorList>
            <person name="Kawai M."/>
            <person name="Futagami T."/>
            <person name="Toyoda A."/>
            <person name="Takaki Y."/>
            <person name="Nishi S."/>
            <person name="Hori S."/>
            <person name="Arai W."/>
            <person name="Tsubouchi T."/>
            <person name="Morono Y."/>
            <person name="Uchiyama I."/>
            <person name="Ito T."/>
            <person name="Fujiyama A."/>
            <person name="Inagaki F."/>
            <person name="Takami H."/>
        </authorList>
    </citation>
    <scope>NUCLEOTIDE SEQUENCE</scope>
    <source>
        <strain evidence="8">Expedition CK06-06</strain>
    </source>
</reference>
<evidence type="ECO:0000256" key="4">
    <source>
        <dbReference type="ARBA" id="ARBA00022723"/>
    </source>
</evidence>
<keyword evidence="7" id="KW-0456">Lyase</keyword>
<sequence>MIDKNKIYSIFNDILGPIMLGPSSSHTAAPVRIGNLAGQLIENKPKKILIEFESNKSFAENYIGLKSDKGFIAGILGRTTDDPMIPLNKTGKMGLI</sequence>
<dbReference type="GO" id="GO:0003941">
    <property type="term" value="F:L-serine ammonia-lyase activity"/>
    <property type="evidence" value="ECO:0007669"/>
    <property type="project" value="TreeGrafter"/>
</dbReference>
<evidence type="ECO:0000256" key="7">
    <source>
        <dbReference type="ARBA" id="ARBA00023239"/>
    </source>
</evidence>
<dbReference type="GO" id="GO:0051539">
    <property type="term" value="F:4 iron, 4 sulfur cluster binding"/>
    <property type="evidence" value="ECO:0007669"/>
    <property type="project" value="UniProtKB-KW"/>
</dbReference>
<dbReference type="EMBL" id="BARW01017633">
    <property type="protein sequence ID" value="GAI89795.1"/>
    <property type="molecule type" value="Genomic_DNA"/>
</dbReference>
<dbReference type="InterPro" id="IPR051318">
    <property type="entry name" value="Fe-S_L-Ser"/>
</dbReference>
<organism evidence="8">
    <name type="scientific">marine sediment metagenome</name>
    <dbReference type="NCBI Taxonomy" id="412755"/>
    <lineage>
        <taxon>unclassified sequences</taxon>
        <taxon>metagenomes</taxon>
        <taxon>ecological metagenomes</taxon>
    </lineage>
</organism>
<evidence type="ECO:0000256" key="2">
    <source>
        <dbReference type="ARBA" id="ARBA00022432"/>
    </source>
</evidence>
<dbReference type="PANTHER" id="PTHR30182:SF1">
    <property type="entry name" value="L-SERINE DEHYDRATASE 1"/>
    <property type="match status" value="1"/>
</dbReference>
<keyword evidence="4" id="KW-0479">Metal-binding</keyword>
<dbReference type="GO" id="GO:0006094">
    <property type="term" value="P:gluconeogenesis"/>
    <property type="evidence" value="ECO:0007669"/>
    <property type="project" value="UniProtKB-KW"/>
</dbReference>
<dbReference type="InterPro" id="IPR029009">
    <property type="entry name" value="ASB_dom_sf"/>
</dbReference>
<name>X1TQD2_9ZZZZ</name>
<keyword evidence="3" id="KW-0004">4Fe-4S</keyword>
<dbReference type="GO" id="GO:0046872">
    <property type="term" value="F:metal ion binding"/>
    <property type="evidence" value="ECO:0007669"/>
    <property type="project" value="UniProtKB-KW"/>
</dbReference>
<dbReference type="SUPFAM" id="SSF143548">
    <property type="entry name" value="Serine metabolism enzymes domain"/>
    <property type="match status" value="1"/>
</dbReference>
<comment type="caution">
    <text evidence="8">The sequence shown here is derived from an EMBL/GenBank/DDBJ whole genome shotgun (WGS) entry which is preliminary data.</text>
</comment>
<evidence type="ECO:0000256" key="3">
    <source>
        <dbReference type="ARBA" id="ARBA00022485"/>
    </source>
</evidence>
<keyword evidence="6" id="KW-0411">Iron-sulfur</keyword>